<sequence>MNTPLVNALLQLIHSLSPEDRAALEEKQFFDNAYPSNPEAINLALHTNSFDFLNEEPDLYTLEDGEPIG</sequence>
<protein>
    <submittedName>
        <fullName evidence="1">Uncharacterized protein</fullName>
    </submittedName>
</protein>
<dbReference type="Proteomes" id="UP000664844">
    <property type="component" value="Unassembled WGS sequence"/>
</dbReference>
<keyword evidence="2" id="KW-1185">Reference proteome</keyword>
<evidence type="ECO:0000313" key="2">
    <source>
        <dbReference type="Proteomes" id="UP000664844"/>
    </source>
</evidence>
<dbReference type="RefSeq" id="WP_207087633.1">
    <property type="nucleotide sequence ID" value="NZ_JAFLQW010000227.1"/>
</dbReference>
<organism evidence="1 2">
    <name type="scientific">Phormidium pseudopriestleyi FRX01</name>
    <dbReference type="NCBI Taxonomy" id="1759528"/>
    <lineage>
        <taxon>Bacteria</taxon>
        <taxon>Bacillati</taxon>
        <taxon>Cyanobacteriota</taxon>
        <taxon>Cyanophyceae</taxon>
        <taxon>Oscillatoriophycideae</taxon>
        <taxon>Oscillatoriales</taxon>
        <taxon>Oscillatoriaceae</taxon>
        <taxon>Phormidium</taxon>
    </lineage>
</organism>
<evidence type="ECO:0000313" key="1">
    <source>
        <dbReference type="EMBL" id="MBO0349097.1"/>
    </source>
</evidence>
<proteinExistence type="predicted"/>
<reference evidence="1 2" key="1">
    <citation type="submission" date="2021-03" db="EMBL/GenBank/DDBJ databases">
        <title>Metabolic Capacity of the Antarctic Cyanobacterium Phormidium pseudopriestleyi that Sustains Oxygenic Photosynthesis in the Presence of Hydrogen Sulfide.</title>
        <authorList>
            <person name="Lumian J.E."/>
            <person name="Jungblut A.D."/>
            <person name="Dillon M.L."/>
            <person name="Hawes I."/>
            <person name="Doran P.T."/>
            <person name="Mackey T.J."/>
            <person name="Dick G.J."/>
            <person name="Grettenberger C.L."/>
            <person name="Sumner D.Y."/>
        </authorList>
    </citation>
    <scope>NUCLEOTIDE SEQUENCE [LARGE SCALE GENOMIC DNA]</scope>
    <source>
        <strain evidence="1 2">FRX01</strain>
    </source>
</reference>
<gene>
    <name evidence="1" type="ORF">J0895_08270</name>
</gene>
<accession>A0ABS3FQE5</accession>
<dbReference type="EMBL" id="JAFLQW010000227">
    <property type="protein sequence ID" value="MBO0349097.1"/>
    <property type="molecule type" value="Genomic_DNA"/>
</dbReference>
<name>A0ABS3FQE5_9CYAN</name>
<comment type="caution">
    <text evidence="1">The sequence shown here is derived from an EMBL/GenBank/DDBJ whole genome shotgun (WGS) entry which is preliminary data.</text>
</comment>